<name>A0ABW5FW50_9PSEU</name>
<comment type="caution">
    <text evidence="2">The sequence shown here is derived from an EMBL/GenBank/DDBJ whole genome shotgun (WGS) entry which is preliminary data.</text>
</comment>
<dbReference type="Pfam" id="PF04230">
    <property type="entry name" value="PS_pyruv_trans"/>
    <property type="match status" value="1"/>
</dbReference>
<reference evidence="3" key="1">
    <citation type="journal article" date="2019" name="Int. J. Syst. Evol. Microbiol.">
        <title>The Global Catalogue of Microorganisms (GCM) 10K type strain sequencing project: providing services to taxonomists for standard genome sequencing and annotation.</title>
        <authorList>
            <consortium name="The Broad Institute Genomics Platform"/>
            <consortium name="The Broad Institute Genome Sequencing Center for Infectious Disease"/>
            <person name="Wu L."/>
            <person name="Ma J."/>
        </authorList>
    </citation>
    <scope>NUCLEOTIDE SEQUENCE [LARGE SCALE GENOMIC DNA]</scope>
    <source>
        <strain evidence="3">CGMCC 4.7645</strain>
    </source>
</reference>
<evidence type="ECO:0000313" key="3">
    <source>
        <dbReference type="Proteomes" id="UP001597417"/>
    </source>
</evidence>
<keyword evidence="2" id="KW-0808">Transferase</keyword>
<gene>
    <name evidence="2" type="ORF">ACFSXZ_19270</name>
</gene>
<dbReference type="Proteomes" id="UP001597417">
    <property type="component" value="Unassembled WGS sequence"/>
</dbReference>
<dbReference type="GO" id="GO:0016740">
    <property type="term" value="F:transferase activity"/>
    <property type="evidence" value="ECO:0007669"/>
    <property type="project" value="UniProtKB-KW"/>
</dbReference>
<evidence type="ECO:0000259" key="1">
    <source>
        <dbReference type="Pfam" id="PF04230"/>
    </source>
</evidence>
<accession>A0ABW5FW50</accession>
<keyword evidence="3" id="KW-1185">Reference proteome</keyword>
<proteinExistence type="predicted"/>
<evidence type="ECO:0000313" key="2">
    <source>
        <dbReference type="EMBL" id="MFD2418469.1"/>
    </source>
</evidence>
<organism evidence="2 3">
    <name type="scientific">Amycolatopsis pigmentata</name>
    <dbReference type="NCBI Taxonomy" id="450801"/>
    <lineage>
        <taxon>Bacteria</taxon>
        <taxon>Bacillati</taxon>
        <taxon>Actinomycetota</taxon>
        <taxon>Actinomycetes</taxon>
        <taxon>Pseudonocardiales</taxon>
        <taxon>Pseudonocardiaceae</taxon>
        <taxon>Amycolatopsis</taxon>
    </lineage>
</organism>
<dbReference type="PANTHER" id="PTHR36836">
    <property type="entry name" value="COLANIC ACID BIOSYNTHESIS PROTEIN WCAK"/>
    <property type="match status" value="1"/>
</dbReference>
<feature type="domain" description="Polysaccharide pyruvyl transferase" evidence="1">
    <location>
        <begin position="30"/>
        <end position="342"/>
    </location>
</feature>
<dbReference type="EMBL" id="JBHUKR010000007">
    <property type="protein sequence ID" value="MFD2418469.1"/>
    <property type="molecule type" value="Genomic_DNA"/>
</dbReference>
<dbReference type="RefSeq" id="WP_378266403.1">
    <property type="nucleotide sequence ID" value="NZ_JBHUKR010000007.1"/>
</dbReference>
<sequence>MIHNGGALIARTRNRTALRVGLFGLLGSGNLGNDGSAKALVRFLEERHPDVVVDFMCMGPEAMRERYGLPAIPLNWYHGKRRSGSRLTLNILKALGKAVDAVRTARWVARHDVVIVPGMGTLEATLPLRAWGFPYAVCVLCVAGRLFRTKVSLVAVGAMVINKRLTRLMFTTAAKLAYYRSFRDVMSKEALRRMGVDTSRDEVYPDLVFSLPMPVAEPGGADIVGVGVMDYHGGNDDRAHARQIRANYLTEIKKFVRWLVDNGHQVRLFIGDRTDQVVVREILADVRSGRPDLDPAWVTAPAVSSLDDLMREMSAVRTVVATRYHNVLCAVKLAKPTLSIGYAQKNDVLMAEMGLAEYCQRADSVDFRLLVEQFTALERERDKLIRTMAERNQANAGELRRQFDVLSKVMS</sequence>
<dbReference type="PANTHER" id="PTHR36836:SF1">
    <property type="entry name" value="COLANIC ACID BIOSYNTHESIS PROTEIN WCAK"/>
    <property type="match status" value="1"/>
</dbReference>
<dbReference type="InterPro" id="IPR007345">
    <property type="entry name" value="Polysacch_pyruvyl_Trfase"/>
</dbReference>
<protein>
    <submittedName>
        <fullName evidence="2">Polysaccharide pyruvyl transferase family protein</fullName>
    </submittedName>
</protein>